<evidence type="ECO:0000313" key="2">
    <source>
        <dbReference type="Proteomes" id="UP000004641"/>
    </source>
</evidence>
<accession>A0A0H3PFK2</accession>
<sequence>MKHHEQIEIEAAKVVAELFAGNASPMETFGITWSQTQMLERKNPGVVIKLVPDDGKKLAYC</sequence>
<protein>
    <submittedName>
        <fullName evidence="1">Uncharacterized protein</fullName>
    </submittedName>
</protein>
<dbReference type="BioCyc" id="ECOL478008-HMP:G76-481944-MONOMER"/>
<dbReference type="AlphaFoldDB" id="A0A0H3PFK2"/>
<reference evidence="1 2" key="1">
    <citation type="journal article" date="2011" name="Appl. Environ. Microbiol.">
        <title>Genome signatures of Escherichia coli O157:H7 isolates from the bovine host reservoir.</title>
        <authorList>
            <person name="Eppinger M."/>
            <person name="Mammel M.K."/>
            <person name="Leclerc J.E."/>
            <person name="Ravel J."/>
            <person name="Cebula T.A."/>
        </authorList>
    </citation>
    <scope>NUCLEOTIDE SEQUENCE [LARGE SCALE GENOMIC DNA]</scope>
    <source>
        <strain evidence="1 2">EC869</strain>
    </source>
</reference>
<proteinExistence type="predicted"/>
<dbReference type="RefSeq" id="WP_000680348.1">
    <property type="nucleotide sequence ID" value="NZ_ABHU01000040.1"/>
</dbReference>
<organism evidence="1 2">
    <name type="scientific">Escherichia coli O157:H7 (strain EC869)</name>
    <dbReference type="NCBI Taxonomy" id="478008"/>
    <lineage>
        <taxon>Bacteria</taxon>
        <taxon>Pseudomonadati</taxon>
        <taxon>Pseudomonadota</taxon>
        <taxon>Gammaproteobacteria</taxon>
        <taxon>Enterobacterales</taxon>
        <taxon>Enterobacteriaceae</taxon>
        <taxon>Escherichia</taxon>
    </lineage>
</organism>
<evidence type="ECO:0000313" key="1">
    <source>
        <dbReference type="EMBL" id="EDU88508.1"/>
    </source>
</evidence>
<comment type="caution">
    <text evidence="1">The sequence shown here is derived from an EMBL/GenBank/DDBJ whole genome shotgun (WGS) entry which is preliminary data.</text>
</comment>
<name>A0A0H3PFK2_ECO5C</name>
<dbReference type="EMBL" id="ABHU01000040">
    <property type="protein sequence ID" value="EDU88508.1"/>
    <property type="molecule type" value="Genomic_DNA"/>
</dbReference>
<dbReference type="Proteomes" id="UP000004641">
    <property type="component" value="Unassembled WGS sequence"/>
</dbReference>
<gene>
    <name evidence="1" type="ORF">ECH7EC869_5531</name>
</gene>